<feature type="domain" description="Secretion system C-terminal sorting" evidence="2">
    <location>
        <begin position="503"/>
        <end position="575"/>
    </location>
</feature>
<dbReference type="PANTHER" id="PTHR41339">
    <property type="entry name" value="LIPL48"/>
    <property type="match status" value="1"/>
</dbReference>
<dbReference type="EMBL" id="MQWD01000001">
    <property type="protein sequence ID" value="PAP75834.1"/>
    <property type="molecule type" value="Genomic_DNA"/>
</dbReference>
<dbReference type="OrthoDB" id="1521716at2"/>
<keyword evidence="1" id="KW-0732">Signal</keyword>
<keyword evidence="4" id="KW-1185">Reference proteome</keyword>
<comment type="caution">
    <text evidence="3">The sequence shown here is derived from an EMBL/GenBank/DDBJ whole genome shotgun (WGS) entry which is preliminary data.</text>
</comment>
<evidence type="ECO:0000256" key="1">
    <source>
        <dbReference type="SAM" id="SignalP"/>
    </source>
</evidence>
<gene>
    <name evidence="3" type="ORF">BSZ37_04940</name>
</gene>
<evidence type="ECO:0000313" key="3">
    <source>
        <dbReference type="EMBL" id="PAP75834.1"/>
    </source>
</evidence>
<dbReference type="Pfam" id="PF18962">
    <property type="entry name" value="Por_Secre_tail"/>
    <property type="match status" value="1"/>
</dbReference>
<organism evidence="3 4">
    <name type="scientific">Rubrivirga marina</name>
    <dbReference type="NCBI Taxonomy" id="1196024"/>
    <lineage>
        <taxon>Bacteria</taxon>
        <taxon>Pseudomonadati</taxon>
        <taxon>Rhodothermota</taxon>
        <taxon>Rhodothermia</taxon>
        <taxon>Rhodothermales</taxon>
        <taxon>Rubricoccaceae</taxon>
        <taxon>Rubrivirga</taxon>
    </lineage>
</organism>
<protein>
    <recommendedName>
        <fullName evidence="2">Secretion system C-terminal sorting domain-containing protein</fullName>
    </recommendedName>
</protein>
<proteinExistence type="predicted"/>
<reference evidence="3 4" key="1">
    <citation type="submission" date="2016-11" db="EMBL/GenBank/DDBJ databases">
        <title>Study of marine rhodopsin-containing bacteria.</title>
        <authorList>
            <person name="Yoshizawa S."/>
            <person name="Kumagai Y."/>
            <person name="Kogure K."/>
        </authorList>
    </citation>
    <scope>NUCLEOTIDE SEQUENCE [LARGE SCALE GENOMIC DNA]</scope>
    <source>
        <strain evidence="3 4">SAORIC-28</strain>
    </source>
</reference>
<feature type="chain" id="PRO_5013035258" description="Secretion system C-terminal sorting domain-containing protein" evidence="1">
    <location>
        <begin position="20"/>
        <end position="580"/>
    </location>
</feature>
<dbReference type="PANTHER" id="PTHR41339:SF1">
    <property type="entry name" value="SECRETED PROTEIN"/>
    <property type="match status" value="1"/>
</dbReference>
<name>A0A271IYF6_9BACT</name>
<accession>A0A271IYF6</accession>
<feature type="signal peptide" evidence="1">
    <location>
        <begin position="1"/>
        <end position="19"/>
    </location>
</feature>
<dbReference type="InterPro" id="IPR026444">
    <property type="entry name" value="Secre_tail"/>
</dbReference>
<evidence type="ECO:0000259" key="2">
    <source>
        <dbReference type="Pfam" id="PF18962"/>
    </source>
</evidence>
<dbReference type="Proteomes" id="UP000216339">
    <property type="component" value="Unassembled WGS sequence"/>
</dbReference>
<dbReference type="NCBIfam" id="TIGR04183">
    <property type="entry name" value="Por_Secre_tail"/>
    <property type="match status" value="1"/>
</dbReference>
<dbReference type="AlphaFoldDB" id="A0A271IYF6"/>
<sequence>MYRFATALLALLLAGPAFAQAPTVTVSSDISTDTQWSASEVYLLDGLIYVRPGATLTIEAGTIIKGRAIPSAATGDLASGLVVMVDGNIEANGRADAPIIFTAEADNVDDPSDLGPDDRAEWGGLIVLGRATTNSTPAINNVEGVPASDDTRFGCDGTTFQCDDADDSGTLRYVSVRHAGFGFETDSEINGMTFGAVGSGTTIEYVEVFANSDDAFEFFGGTAQARYLVGAFNGDDTFDTDRGFRGKFQFGLSINNPGNDAGRCFENDGGVSSLGGEDATPYSVPVYSNITCIGAGEDADDTQLGEELNSAALQLRDNTGGRIYNSIFVDFPGSALDLEALSSGEDTENRFGTNTEGTDDLIIANNIFFGFGAGSTFADLVNDDSDNSPARQQAIEAALAGSNTIADPSLANVDREMGFDPRPLGSSVAAAGALFEGNALDGDDFFEVVDYRGAFAPTSGTGDASTPTWLGGWTALYQNGILSGPAVANEDAPEAGLALAVGPNPTRGDATVRFSLDRAQRVEIALYDVLGRRVATVAEGAFAAGAAAATVPTATLSTGVYVLRLQGETGAVARQLSVAR</sequence>
<dbReference type="RefSeq" id="WP_095509475.1">
    <property type="nucleotide sequence ID" value="NZ_MQWD01000001.1"/>
</dbReference>
<evidence type="ECO:0000313" key="4">
    <source>
        <dbReference type="Proteomes" id="UP000216339"/>
    </source>
</evidence>